<dbReference type="GO" id="GO:0017017">
    <property type="term" value="F:MAP kinase tyrosine/serine/threonine phosphatase activity"/>
    <property type="evidence" value="ECO:0007669"/>
    <property type="project" value="TreeGrafter"/>
</dbReference>
<dbReference type="InterPro" id="IPR000387">
    <property type="entry name" value="Tyr_Pase_dom"/>
</dbReference>
<accession>A0A8S1LA97</accession>
<dbReference type="CDD" id="cd14498">
    <property type="entry name" value="DSP"/>
    <property type="match status" value="1"/>
</dbReference>
<dbReference type="InterPro" id="IPR000340">
    <property type="entry name" value="Dual-sp_phosphatase_cat-dom"/>
</dbReference>
<dbReference type="InterPro" id="IPR020422">
    <property type="entry name" value="TYR_PHOSPHATASE_DUAL_dom"/>
</dbReference>
<dbReference type="EMBL" id="CAJJDM010000034">
    <property type="protein sequence ID" value="CAD8064039.1"/>
    <property type="molecule type" value="Genomic_DNA"/>
</dbReference>
<evidence type="ECO:0000313" key="8">
    <source>
        <dbReference type="Proteomes" id="UP000688137"/>
    </source>
</evidence>
<evidence type="ECO:0000259" key="5">
    <source>
        <dbReference type="PROSITE" id="PS50054"/>
    </source>
</evidence>
<dbReference type="Pfam" id="PF00782">
    <property type="entry name" value="DSPc"/>
    <property type="match status" value="1"/>
</dbReference>
<dbReference type="EC" id="3.1.3.48" evidence="2"/>
<evidence type="ECO:0000259" key="6">
    <source>
        <dbReference type="PROSITE" id="PS50056"/>
    </source>
</evidence>
<keyword evidence="8" id="KW-1185">Reference proteome</keyword>
<evidence type="ECO:0000256" key="1">
    <source>
        <dbReference type="ARBA" id="ARBA00008601"/>
    </source>
</evidence>
<dbReference type="PROSITE" id="PS00383">
    <property type="entry name" value="TYR_PHOSPHATASE_1"/>
    <property type="match status" value="1"/>
</dbReference>
<dbReference type="AlphaFoldDB" id="A0A8S1LA97"/>
<dbReference type="PROSITE" id="PS50054">
    <property type="entry name" value="TYR_PHOSPHATASE_DUAL"/>
    <property type="match status" value="1"/>
</dbReference>
<proteinExistence type="inferred from homology"/>
<keyword evidence="4" id="KW-0904">Protein phosphatase</keyword>
<dbReference type="PANTHER" id="PTHR10159">
    <property type="entry name" value="DUAL SPECIFICITY PROTEIN PHOSPHATASE"/>
    <property type="match status" value="1"/>
</dbReference>
<dbReference type="GO" id="GO:0033550">
    <property type="term" value="F:MAP kinase tyrosine phosphatase activity"/>
    <property type="evidence" value="ECO:0007669"/>
    <property type="project" value="TreeGrafter"/>
</dbReference>
<evidence type="ECO:0000313" key="7">
    <source>
        <dbReference type="EMBL" id="CAD8064039.1"/>
    </source>
</evidence>
<comment type="caution">
    <text evidence="7">The sequence shown here is derived from an EMBL/GenBank/DDBJ whole genome shotgun (WGS) entry which is preliminary data.</text>
</comment>
<evidence type="ECO:0000256" key="3">
    <source>
        <dbReference type="ARBA" id="ARBA00022801"/>
    </source>
</evidence>
<dbReference type="GO" id="GO:0008330">
    <property type="term" value="F:protein tyrosine/threonine phosphatase activity"/>
    <property type="evidence" value="ECO:0007669"/>
    <property type="project" value="TreeGrafter"/>
</dbReference>
<dbReference type="SMART" id="SM00195">
    <property type="entry name" value="DSPc"/>
    <property type="match status" value="1"/>
</dbReference>
<dbReference type="GO" id="GO:0005737">
    <property type="term" value="C:cytoplasm"/>
    <property type="evidence" value="ECO:0007669"/>
    <property type="project" value="TreeGrafter"/>
</dbReference>
<dbReference type="PANTHER" id="PTHR10159:SF519">
    <property type="entry name" value="DUAL SPECIFICITY PROTEIN PHOSPHATASE MPK3"/>
    <property type="match status" value="1"/>
</dbReference>
<comment type="similarity">
    <text evidence="1">Belongs to the protein-tyrosine phosphatase family. Non-receptor class dual specificity subfamily.</text>
</comment>
<evidence type="ECO:0000256" key="4">
    <source>
        <dbReference type="ARBA" id="ARBA00022912"/>
    </source>
</evidence>
<name>A0A8S1LA97_PARPR</name>
<sequence length="205" mass="23219">MQKKHCDLILNEKGSLWLGNCESALDAEFLKDKGIRTVITVAVGLQLKLNGLVHHIIEIFDSDTANISQHFQIANEWIERGFKIGGVLVHCMAGISRSATIVISYLIEKKMMNFNQALSFVKSKRPQINPNKGFSNQLQAFVAKVQQPPLAKNKRANNFQQNQEYYDCNYYAPINRKGSAGILQQNINFYKSITKSISQSRNKNK</sequence>
<dbReference type="PROSITE" id="PS50056">
    <property type="entry name" value="TYR_PHOSPHATASE_2"/>
    <property type="match status" value="1"/>
</dbReference>
<evidence type="ECO:0000256" key="2">
    <source>
        <dbReference type="ARBA" id="ARBA00013064"/>
    </source>
</evidence>
<dbReference type="GO" id="GO:0043409">
    <property type="term" value="P:negative regulation of MAPK cascade"/>
    <property type="evidence" value="ECO:0007669"/>
    <property type="project" value="TreeGrafter"/>
</dbReference>
<gene>
    <name evidence="7" type="ORF">PPRIM_AZ9-3.1.T0350266</name>
</gene>
<dbReference type="InterPro" id="IPR016130">
    <property type="entry name" value="Tyr_Pase_AS"/>
</dbReference>
<dbReference type="OMA" id="ANISQHF"/>
<protein>
    <recommendedName>
        <fullName evidence="2">protein-tyrosine-phosphatase</fullName>
        <ecNumber evidence="2">3.1.3.48</ecNumber>
    </recommendedName>
</protein>
<reference evidence="7" key="1">
    <citation type="submission" date="2021-01" db="EMBL/GenBank/DDBJ databases">
        <authorList>
            <consortium name="Genoscope - CEA"/>
            <person name="William W."/>
        </authorList>
    </citation>
    <scope>NUCLEOTIDE SEQUENCE</scope>
</reference>
<feature type="domain" description="Tyrosine-protein phosphatase" evidence="5">
    <location>
        <begin position="8"/>
        <end position="147"/>
    </location>
</feature>
<dbReference type="Proteomes" id="UP000688137">
    <property type="component" value="Unassembled WGS sequence"/>
</dbReference>
<feature type="domain" description="Tyrosine specific protein phosphatases" evidence="6">
    <location>
        <begin position="65"/>
        <end position="128"/>
    </location>
</feature>
<keyword evidence="3" id="KW-0378">Hydrolase</keyword>
<organism evidence="7 8">
    <name type="scientific">Paramecium primaurelia</name>
    <dbReference type="NCBI Taxonomy" id="5886"/>
    <lineage>
        <taxon>Eukaryota</taxon>
        <taxon>Sar</taxon>
        <taxon>Alveolata</taxon>
        <taxon>Ciliophora</taxon>
        <taxon>Intramacronucleata</taxon>
        <taxon>Oligohymenophorea</taxon>
        <taxon>Peniculida</taxon>
        <taxon>Parameciidae</taxon>
        <taxon>Paramecium</taxon>
    </lineage>
</organism>